<dbReference type="RefSeq" id="WP_259865830.1">
    <property type="nucleotide sequence ID" value="NZ_BAAAST010000003.1"/>
</dbReference>
<reference evidence="2" key="1">
    <citation type="submission" date="2021-04" db="EMBL/GenBank/DDBJ databases">
        <authorList>
            <person name="Hartkoorn R.C."/>
            <person name="Beaudoing E."/>
            <person name="Hot D."/>
        </authorList>
    </citation>
    <scope>NUCLEOTIDE SEQUENCE</scope>
    <source>
        <strain evidence="2">NRRL B-16292</strain>
    </source>
</reference>
<dbReference type="EMBL" id="CP073720">
    <property type="protein sequence ID" value="UWP86548.1"/>
    <property type="molecule type" value="Genomic_DNA"/>
</dbReference>
<proteinExistence type="predicted"/>
<dbReference type="InterPro" id="IPR011437">
    <property type="entry name" value="DUF1540"/>
</dbReference>
<feature type="domain" description="DUF1540" evidence="1">
    <location>
        <begin position="59"/>
        <end position="88"/>
    </location>
</feature>
<dbReference type="Proteomes" id="UP001059617">
    <property type="component" value="Chromosome"/>
</dbReference>
<name>A0ABY5WCT7_9ACTN</name>
<reference evidence="2" key="2">
    <citation type="submission" date="2022-09" db="EMBL/GenBank/DDBJ databases">
        <title>Biosynthetic gene clusters of Dactylosporangioum fulvum.</title>
        <authorList>
            <person name="Caradec T."/>
        </authorList>
    </citation>
    <scope>NUCLEOTIDE SEQUENCE</scope>
    <source>
        <strain evidence="2">NRRL B-16292</strain>
    </source>
</reference>
<protein>
    <submittedName>
        <fullName evidence="2">DUF1540 domain-containing protein</fullName>
    </submittedName>
</protein>
<sequence length="94" mass="9690">MEMPPVNTCTAEDCAYNLGQTCHALAITIGDARHAHCDTYLGASVKGGDRSAVGHVGACKMSGCVHNVDLECRAPGITVGFQGSSADCLTYQSA</sequence>
<keyword evidence="3" id="KW-1185">Reference proteome</keyword>
<evidence type="ECO:0000259" key="1">
    <source>
        <dbReference type="Pfam" id="PF07561"/>
    </source>
</evidence>
<dbReference type="Pfam" id="PF07561">
    <property type="entry name" value="DUF1540"/>
    <property type="match status" value="2"/>
</dbReference>
<evidence type="ECO:0000313" key="3">
    <source>
        <dbReference type="Proteomes" id="UP001059617"/>
    </source>
</evidence>
<feature type="domain" description="DUF1540" evidence="1">
    <location>
        <begin position="9"/>
        <end position="39"/>
    </location>
</feature>
<organism evidence="2 3">
    <name type="scientific">Dactylosporangium fulvum</name>
    <dbReference type="NCBI Taxonomy" id="53359"/>
    <lineage>
        <taxon>Bacteria</taxon>
        <taxon>Bacillati</taxon>
        <taxon>Actinomycetota</taxon>
        <taxon>Actinomycetes</taxon>
        <taxon>Micromonosporales</taxon>
        <taxon>Micromonosporaceae</taxon>
        <taxon>Dactylosporangium</taxon>
    </lineage>
</organism>
<evidence type="ECO:0000313" key="2">
    <source>
        <dbReference type="EMBL" id="UWP86548.1"/>
    </source>
</evidence>
<accession>A0ABY5WCT7</accession>
<gene>
    <name evidence="2" type="ORF">Dfulv_20830</name>
</gene>